<evidence type="ECO:0008006" key="2">
    <source>
        <dbReference type="Google" id="ProtNLM"/>
    </source>
</evidence>
<feature type="non-terminal residue" evidence="1">
    <location>
        <position position="1"/>
    </location>
</feature>
<accession>A0A3B0TTV8</accession>
<evidence type="ECO:0000313" key="1">
    <source>
        <dbReference type="EMBL" id="VAW15659.1"/>
    </source>
</evidence>
<proteinExistence type="predicted"/>
<organism evidence="1">
    <name type="scientific">hydrothermal vent metagenome</name>
    <dbReference type="NCBI Taxonomy" id="652676"/>
    <lineage>
        <taxon>unclassified sequences</taxon>
        <taxon>metagenomes</taxon>
        <taxon>ecological metagenomes</taxon>
    </lineage>
</organism>
<dbReference type="SUPFAM" id="SSF56112">
    <property type="entry name" value="Protein kinase-like (PK-like)"/>
    <property type="match status" value="1"/>
</dbReference>
<dbReference type="InterPro" id="IPR011009">
    <property type="entry name" value="Kinase-like_dom_sf"/>
</dbReference>
<name>A0A3B0TTV8_9ZZZZ</name>
<reference evidence="1" key="1">
    <citation type="submission" date="2018-06" db="EMBL/GenBank/DDBJ databases">
        <authorList>
            <person name="Zhirakovskaya E."/>
        </authorList>
    </citation>
    <scope>NUCLEOTIDE SEQUENCE</scope>
</reference>
<gene>
    <name evidence="1" type="ORF">MNBD_ALPHA11-468</name>
</gene>
<sequence length="117" mass="13887">NYMMNDNNELRIIDWEYGANNDPYWDLASYFFESFADTQARHRLLHIYEPDAGRQEDARITLYLPLVCLKWGLWASLQSSISLIEFDYLKYADILFMRTRYLMGQDGWVKALSEVQG</sequence>
<dbReference type="AlphaFoldDB" id="A0A3B0TTV8"/>
<dbReference type="EMBL" id="UOEQ01000069">
    <property type="protein sequence ID" value="VAW15659.1"/>
    <property type="molecule type" value="Genomic_DNA"/>
</dbReference>
<dbReference type="Gene3D" id="3.90.1200.10">
    <property type="match status" value="1"/>
</dbReference>
<protein>
    <recommendedName>
        <fullName evidence="2">Choline kinase</fullName>
    </recommendedName>
</protein>